<gene>
    <name evidence="1" type="ORF">BV25DRAFT_1040849</name>
</gene>
<dbReference type="EMBL" id="MU277224">
    <property type="protein sequence ID" value="KAI0059665.1"/>
    <property type="molecule type" value="Genomic_DNA"/>
</dbReference>
<keyword evidence="2" id="KW-1185">Reference proteome</keyword>
<evidence type="ECO:0000313" key="2">
    <source>
        <dbReference type="Proteomes" id="UP000814140"/>
    </source>
</evidence>
<proteinExistence type="predicted"/>
<sequence>MTCPRRVAWPLFVPHTKAKHGLAIRACRRPVFTPTLPSIMDHPIRPRHPATTDSSSRPFAQSRHTTRIPICRDRNQVVTAELISERDHAFMDMFIDSHLIYQRRTGSAPDHGERCWPYNSTVRALFRCPGVKLFADMVGFSFSVFVPGRCSSEVVFSNHQLATLIRVIVPVNRGSSNIFQCIQRAYRPGSAVIPTRQWQYVIPTGRRFSPSVSIYEHTPHICTE</sequence>
<evidence type="ECO:0000313" key="1">
    <source>
        <dbReference type="EMBL" id="KAI0059665.1"/>
    </source>
</evidence>
<dbReference type="Proteomes" id="UP000814140">
    <property type="component" value="Unassembled WGS sequence"/>
</dbReference>
<reference evidence="1" key="1">
    <citation type="submission" date="2021-03" db="EMBL/GenBank/DDBJ databases">
        <authorList>
            <consortium name="DOE Joint Genome Institute"/>
            <person name="Ahrendt S."/>
            <person name="Looney B.P."/>
            <person name="Miyauchi S."/>
            <person name="Morin E."/>
            <person name="Drula E."/>
            <person name="Courty P.E."/>
            <person name="Chicoki N."/>
            <person name="Fauchery L."/>
            <person name="Kohler A."/>
            <person name="Kuo A."/>
            <person name="Labutti K."/>
            <person name="Pangilinan J."/>
            <person name="Lipzen A."/>
            <person name="Riley R."/>
            <person name="Andreopoulos W."/>
            <person name="He G."/>
            <person name="Johnson J."/>
            <person name="Barry K.W."/>
            <person name="Grigoriev I.V."/>
            <person name="Nagy L."/>
            <person name="Hibbett D."/>
            <person name="Henrissat B."/>
            <person name="Matheny P.B."/>
            <person name="Labbe J."/>
            <person name="Martin F."/>
        </authorList>
    </citation>
    <scope>NUCLEOTIDE SEQUENCE</scope>
    <source>
        <strain evidence="1">HHB10654</strain>
    </source>
</reference>
<organism evidence="1 2">
    <name type="scientific">Artomyces pyxidatus</name>
    <dbReference type="NCBI Taxonomy" id="48021"/>
    <lineage>
        <taxon>Eukaryota</taxon>
        <taxon>Fungi</taxon>
        <taxon>Dikarya</taxon>
        <taxon>Basidiomycota</taxon>
        <taxon>Agaricomycotina</taxon>
        <taxon>Agaricomycetes</taxon>
        <taxon>Russulales</taxon>
        <taxon>Auriscalpiaceae</taxon>
        <taxon>Artomyces</taxon>
    </lineage>
</organism>
<reference evidence="1" key="2">
    <citation type="journal article" date="2022" name="New Phytol.">
        <title>Evolutionary transition to the ectomycorrhizal habit in the genomes of a hyperdiverse lineage of mushroom-forming fungi.</title>
        <authorList>
            <person name="Looney B."/>
            <person name="Miyauchi S."/>
            <person name="Morin E."/>
            <person name="Drula E."/>
            <person name="Courty P.E."/>
            <person name="Kohler A."/>
            <person name="Kuo A."/>
            <person name="LaButti K."/>
            <person name="Pangilinan J."/>
            <person name="Lipzen A."/>
            <person name="Riley R."/>
            <person name="Andreopoulos W."/>
            <person name="He G."/>
            <person name="Johnson J."/>
            <person name="Nolan M."/>
            <person name="Tritt A."/>
            <person name="Barry K.W."/>
            <person name="Grigoriev I.V."/>
            <person name="Nagy L.G."/>
            <person name="Hibbett D."/>
            <person name="Henrissat B."/>
            <person name="Matheny P.B."/>
            <person name="Labbe J."/>
            <person name="Martin F.M."/>
        </authorList>
    </citation>
    <scope>NUCLEOTIDE SEQUENCE</scope>
    <source>
        <strain evidence="1">HHB10654</strain>
    </source>
</reference>
<comment type="caution">
    <text evidence="1">The sequence shown here is derived from an EMBL/GenBank/DDBJ whole genome shotgun (WGS) entry which is preliminary data.</text>
</comment>
<accession>A0ACB8SU67</accession>
<protein>
    <submittedName>
        <fullName evidence="1">Uncharacterized protein</fullName>
    </submittedName>
</protein>
<name>A0ACB8SU67_9AGAM</name>